<name>A0ABT8W5K3_9FLAO</name>
<dbReference type="RefSeq" id="WP_303276076.1">
    <property type="nucleotide sequence ID" value="NZ_JAUOEK010000024.1"/>
</dbReference>
<reference evidence="2" key="1">
    <citation type="submission" date="2023-07" db="EMBL/GenBank/DDBJ databases">
        <title>Two novel species in the genus Flavivirga.</title>
        <authorList>
            <person name="Kwon K."/>
        </authorList>
    </citation>
    <scope>NUCLEOTIDE SEQUENCE</scope>
    <source>
        <strain evidence="2">KCTC 52353</strain>
    </source>
</reference>
<dbReference type="Proteomes" id="UP001176883">
    <property type="component" value="Unassembled WGS sequence"/>
</dbReference>
<protein>
    <submittedName>
        <fullName evidence="2">Uncharacterized protein</fullName>
    </submittedName>
</protein>
<dbReference type="EMBL" id="JAUOEK010000024">
    <property type="protein sequence ID" value="MDO5968395.1"/>
    <property type="molecule type" value="Genomic_DNA"/>
</dbReference>
<keyword evidence="3" id="KW-1185">Reference proteome</keyword>
<accession>A0ABT8W5K3</accession>
<comment type="caution">
    <text evidence="2">The sequence shown here is derived from an EMBL/GenBank/DDBJ whole genome shotgun (WGS) entry which is preliminary data.</text>
</comment>
<organism evidence="2 3">
    <name type="scientific">Flavivirga aquimarina</name>
    <dbReference type="NCBI Taxonomy" id="2027862"/>
    <lineage>
        <taxon>Bacteria</taxon>
        <taxon>Pseudomonadati</taxon>
        <taxon>Bacteroidota</taxon>
        <taxon>Flavobacteriia</taxon>
        <taxon>Flavobacteriales</taxon>
        <taxon>Flavobacteriaceae</taxon>
        <taxon>Flavivirga</taxon>
    </lineage>
</organism>
<evidence type="ECO:0000313" key="3">
    <source>
        <dbReference type="Proteomes" id="UP001176883"/>
    </source>
</evidence>
<evidence type="ECO:0000313" key="2">
    <source>
        <dbReference type="EMBL" id="MDO5968395.1"/>
    </source>
</evidence>
<sequence length="384" mass="43971">MKKRFLLLSIMFLCKSIVAQKVINNPNYISKNFSANVTKVEVTGTETILHFNMKGPIGSKFLIAKLTYIENAAVNGKRLYITKSEGVNISQWNTMSDSDEVRYKLYFPPLEKDVKKINYGEANPKGHWFIYKLDISKNGERFLNPFNKASLNGWKVSVGYPSPEAANAAKIEALNEYKINATSLNNPSFGNPSSSYIETGENMVLPEELPKEFFGNWYDKYGTLMLITTPDYIVSNSRIEYYRSIQRNGENKFVIRSTRGGFEVLNLDSKTITIRTDKLSTLKRKPIDNTVPLSIKGDWLHWGKIKKIKVTDNYFYNDDKGVLGVNDIVKSRIDHVAKSDYGNIIWFVLYNEGNYNLYKASKIDGEFVLRPRGFVNARYKKVKN</sequence>
<gene>
    <name evidence="2" type="ORF">Q4Q35_01110</name>
</gene>
<feature type="chain" id="PRO_5046273121" evidence="1">
    <location>
        <begin position="22"/>
        <end position="384"/>
    </location>
</feature>
<evidence type="ECO:0000256" key="1">
    <source>
        <dbReference type="SAM" id="SignalP"/>
    </source>
</evidence>
<feature type="signal peptide" evidence="1">
    <location>
        <begin position="1"/>
        <end position="21"/>
    </location>
</feature>
<keyword evidence="1" id="KW-0732">Signal</keyword>
<proteinExistence type="predicted"/>